<dbReference type="EnsemblMetazoa" id="XM_030975175">
    <property type="protein sequence ID" value="XP_030831035"/>
    <property type="gene ID" value="LOC115918362"/>
</dbReference>
<dbReference type="RefSeq" id="XP_030831035.1">
    <property type="nucleotide sequence ID" value="XM_030975175.1"/>
</dbReference>
<feature type="region of interest" description="Disordered" evidence="1">
    <location>
        <begin position="145"/>
        <end position="186"/>
    </location>
</feature>
<reference evidence="4" key="1">
    <citation type="submission" date="2015-02" db="EMBL/GenBank/DDBJ databases">
        <title>Genome sequencing for Strongylocentrotus purpuratus.</title>
        <authorList>
            <person name="Murali S."/>
            <person name="Liu Y."/>
            <person name="Vee V."/>
            <person name="English A."/>
            <person name="Wang M."/>
            <person name="Skinner E."/>
            <person name="Han Y."/>
            <person name="Muzny D.M."/>
            <person name="Worley K.C."/>
            <person name="Gibbs R.A."/>
        </authorList>
    </citation>
    <scope>NUCLEOTIDE SEQUENCE</scope>
</reference>
<protein>
    <submittedName>
        <fullName evidence="3">Uncharacterized protein</fullName>
    </submittedName>
</protein>
<dbReference type="KEGG" id="spu:115920186"/>
<keyword evidence="2" id="KW-0812">Transmembrane</keyword>
<dbReference type="RefSeq" id="XP_030831166.1">
    <property type="nucleotide sequence ID" value="XM_030975306.1"/>
</dbReference>
<feature type="region of interest" description="Disordered" evidence="1">
    <location>
        <begin position="245"/>
        <end position="294"/>
    </location>
</feature>
<evidence type="ECO:0000313" key="4">
    <source>
        <dbReference type="Proteomes" id="UP000007110"/>
    </source>
</evidence>
<name>A0A7M7STZ8_STRPU</name>
<sequence length="294" mass="32090">MEYFVLVVLAPLTVVCLCCVIMFYYRRSSRLASHSSSLPTSSYSITSDNPPVSVNQSPLISSHRFSAQHQQERLRKQREMVCSHSESTEKFPTSVCLPDEDEPPHMRDNIRIHREVMSENGIRAPPNRTVYDSERQDLMIQCRSKTENLQRHPVRRSASNVSQSKRGGGGGSRGGVGGGIKNGATTVTTTLQGGDLEAIDSETRSPLNLVDSDAEGPPPYASLVQKNNNIINVCEDSTVSTCNSTDGLLQSQHQQPCTPPPSCQPNTNGRFHASARGANRGSGVRLKHEGADCV</sequence>
<evidence type="ECO:0000256" key="1">
    <source>
        <dbReference type="SAM" id="MobiDB-lite"/>
    </source>
</evidence>
<proteinExistence type="predicted"/>
<dbReference type="InParanoid" id="A0A7M7STZ8"/>
<evidence type="ECO:0000313" key="3">
    <source>
        <dbReference type="EnsemblMetazoa" id="XP_030831035"/>
    </source>
</evidence>
<dbReference type="EnsemblMetazoa" id="XM_030975305">
    <property type="protein sequence ID" value="XP_030831165"/>
    <property type="gene ID" value="LOC115920186"/>
</dbReference>
<feature type="transmembrane region" description="Helical" evidence="2">
    <location>
        <begin position="6"/>
        <end position="25"/>
    </location>
</feature>
<dbReference type="AlphaFoldDB" id="A0A7M7STZ8"/>
<dbReference type="GeneID" id="115920186"/>
<keyword evidence="2" id="KW-0472">Membrane</keyword>
<keyword evidence="2" id="KW-1133">Transmembrane helix</keyword>
<dbReference type="RefSeq" id="XP_030831036.1">
    <property type="nucleotide sequence ID" value="XM_030975176.1"/>
</dbReference>
<accession>A0A7M7STZ8</accession>
<dbReference type="RefSeq" id="XP_030831165.1">
    <property type="nucleotide sequence ID" value="XM_030975305.1"/>
</dbReference>
<dbReference type="KEGG" id="spu:115918362"/>
<dbReference type="OrthoDB" id="10038550at2759"/>
<dbReference type="EnsemblMetazoa" id="XM_030975176">
    <property type="protein sequence ID" value="XP_030831036"/>
    <property type="gene ID" value="LOC115918362"/>
</dbReference>
<reference evidence="3" key="2">
    <citation type="submission" date="2021-01" db="UniProtKB">
        <authorList>
            <consortium name="EnsemblMetazoa"/>
        </authorList>
    </citation>
    <scope>IDENTIFICATION</scope>
</reference>
<dbReference type="EnsemblMetazoa" id="XM_030975306">
    <property type="protein sequence ID" value="XP_030831166"/>
    <property type="gene ID" value="LOC115920186"/>
</dbReference>
<organism evidence="3 4">
    <name type="scientific">Strongylocentrotus purpuratus</name>
    <name type="common">Purple sea urchin</name>
    <dbReference type="NCBI Taxonomy" id="7668"/>
    <lineage>
        <taxon>Eukaryota</taxon>
        <taxon>Metazoa</taxon>
        <taxon>Echinodermata</taxon>
        <taxon>Eleutherozoa</taxon>
        <taxon>Echinozoa</taxon>
        <taxon>Echinoidea</taxon>
        <taxon>Euechinoidea</taxon>
        <taxon>Echinacea</taxon>
        <taxon>Camarodonta</taxon>
        <taxon>Echinidea</taxon>
        <taxon>Strongylocentrotidae</taxon>
        <taxon>Strongylocentrotus</taxon>
    </lineage>
</organism>
<dbReference type="Proteomes" id="UP000007110">
    <property type="component" value="Unassembled WGS sequence"/>
</dbReference>
<keyword evidence="4" id="KW-1185">Reference proteome</keyword>
<evidence type="ECO:0000256" key="2">
    <source>
        <dbReference type="SAM" id="Phobius"/>
    </source>
</evidence>
<dbReference type="OMA" id="CASDDNK"/>
<dbReference type="GeneID" id="115918362"/>
<feature type="compositionally biased region" description="Gly residues" evidence="1">
    <location>
        <begin position="166"/>
        <end position="181"/>
    </location>
</feature>